<dbReference type="EMBL" id="GGEC01007170">
    <property type="protein sequence ID" value="MBW87653.1"/>
    <property type="molecule type" value="Transcribed_RNA"/>
</dbReference>
<organism evidence="2">
    <name type="scientific">Rhizophora mucronata</name>
    <name type="common">Asiatic mangrove</name>
    <dbReference type="NCBI Taxonomy" id="61149"/>
    <lineage>
        <taxon>Eukaryota</taxon>
        <taxon>Viridiplantae</taxon>
        <taxon>Streptophyta</taxon>
        <taxon>Embryophyta</taxon>
        <taxon>Tracheophyta</taxon>
        <taxon>Spermatophyta</taxon>
        <taxon>Magnoliopsida</taxon>
        <taxon>eudicotyledons</taxon>
        <taxon>Gunneridae</taxon>
        <taxon>Pentapetalae</taxon>
        <taxon>rosids</taxon>
        <taxon>fabids</taxon>
        <taxon>Malpighiales</taxon>
        <taxon>Rhizophoraceae</taxon>
        <taxon>Rhizophora</taxon>
    </lineage>
</organism>
<accession>A0A2P2J2F6</accession>
<dbReference type="AlphaFoldDB" id="A0A2P2J2F6"/>
<sequence>MNKTASFYPYTTQPKTAAGGTLSSLSSSSSLPPFSMLCGRPIPR</sequence>
<feature type="compositionally biased region" description="Polar residues" evidence="1">
    <location>
        <begin position="1"/>
        <end position="15"/>
    </location>
</feature>
<feature type="region of interest" description="Disordered" evidence="1">
    <location>
        <begin position="1"/>
        <end position="44"/>
    </location>
</feature>
<evidence type="ECO:0000256" key="1">
    <source>
        <dbReference type="SAM" id="MobiDB-lite"/>
    </source>
</evidence>
<proteinExistence type="predicted"/>
<feature type="compositionally biased region" description="Low complexity" evidence="1">
    <location>
        <begin position="22"/>
        <end position="31"/>
    </location>
</feature>
<name>A0A2P2J2F6_RHIMU</name>
<protein>
    <submittedName>
        <fullName evidence="2">Uncharacterized protein</fullName>
    </submittedName>
</protein>
<evidence type="ECO:0000313" key="2">
    <source>
        <dbReference type="EMBL" id="MBW87653.1"/>
    </source>
</evidence>
<reference evidence="2" key="1">
    <citation type="submission" date="2018-02" db="EMBL/GenBank/DDBJ databases">
        <title>Rhizophora mucronata_Transcriptome.</title>
        <authorList>
            <person name="Meera S.P."/>
            <person name="Sreeshan A."/>
            <person name="Augustine A."/>
        </authorList>
    </citation>
    <scope>NUCLEOTIDE SEQUENCE</scope>
    <source>
        <tissue evidence="2">Leaf</tissue>
    </source>
</reference>